<evidence type="ECO:0000259" key="13">
    <source>
        <dbReference type="Pfam" id="PF02882"/>
    </source>
</evidence>
<dbReference type="GO" id="GO:0004477">
    <property type="term" value="F:methenyltetrahydrofolate cyclohydrolase activity"/>
    <property type="evidence" value="ECO:0007669"/>
    <property type="project" value="UniProtKB-EC"/>
</dbReference>
<evidence type="ECO:0000259" key="12">
    <source>
        <dbReference type="Pfam" id="PF00763"/>
    </source>
</evidence>
<dbReference type="InterPro" id="IPR000672">
    <property type="entry name" value="THF_DH/CycHdrlase"/>
</dbReference>
<dbReference type="Pfam" id="PF02882">
    <property type="entry name" value="THF_DHG_CYH_C"/>
    <property type="match status" value="1"/>
</dbReference>
<keyword evidence="10 11" id="KW-0511">Multifunctional enzyme</keyword>
<evidence type="ECO:0000256" key="8">
    <source>
        <dbReference type="ARBA" id="ARBA00023102"/>
    </source>
</evidence>
<comment type="caution">
    <text evidence="11">Lacks conserved residue(s) required for the propagation of feature annotation.</text>
</comment>
<comment type="function">
    <text evidence="11">Catalyzes the oxidation of 5,10-methylenetetrahydrofolate to 5,10-methenyltetrahydrofolate and then the hydrolysis of 5,10-methenyltetrahydrofolate to 10-formyltetrahydrofolate.</text>
</comment>
<comment type="similarity">
    <text evidence="11">Belongs to the tetrahydrofolate dehydrogenase/cyclohydrolase family.</text>
</comment>
<dbReference type="InterPro" id="IPR036291">
    <property type="entry name" value="NAD(P)-bd_dom_sf"/>
</dbReference>
<keyword evidence="15" id="KW-1185">Reference proteome</keyword>
<evidence type="ECO:0000256" key="1">
    <source>
        <dbReference type="ARBA" id="ARBA00004777"/>
    </source>
</evidence>
<accession>A0ABR6CAU2</accession>
<feature type="domain" description="Tetrahydrofolate dehydrogenase/cyclohydrolase NAD(P)-binding" evidence="13">
    <location>
        <begin position="149"/>
        <end position="294"/>
    </location>
</feature>
<dbReference type="PANTHER" id="PTHR48099:SF5">
    <property type="entry name" value="C-1-TETRAHYDROFOLATE SYNTHASE, CYTOPLASMIC"/>
    <property type="match status" value="1"/>
</dbReference>
<dbReference type="PANTHER" id="PTHR48099">
    <property type="entry name" value="C-1-TETRAHYDROFOLATE SYNTHASE, CYTOPLASMIC-RELATED"/>
    <property type="match status" value="1"/>
</dbReference>
<dbReference type="SUPFAM" id="SSF53223">
    <property type="entry name" value="Aminoacid dehydrogenase-like, N-terminal domain"/>
    <property type="match status" value="1"/>
</dbReference>
<reference evidence="14 15" key="1">
    <citation type="submission" date="2020-08" db="EMBL/GenBank/DDBJ databases">
        <title>Genomic Encyclopedia of Type Strains, Phase IV (KMG-IV): sequencing the most valuable type-strain genomes for metagenomic binning, comparative biology and taxonomic classification.</title>
        <authorList>
            <person name="Goeker M."/>
        </authorList>
    </citation>
    <scope>NUCLEOTIDE SEQUENCE [LARGE SCALE GENOMIC DNA]</scope>
    <source>
        <strain evidence="14 15">DSM 17455</strain>
    </source>
</reference>
<dbReference type="PRINTS" id="PR00085">
    <property type="entry name" value="THFDHDRGNASE"/>
</dbReference>
<name>A0ABR6CAU2_9HYPH</name>
<dbReference type="HAMAP" id="MF_01576">
    <property type="entry name" value="THF_DHG_CYH"/>
    <property type="match status" value="1"/>
</dbReference>
<dbReference type="GO" id="GO:0004488">
    <property type="term" value="F:methylenetetrahydrofolate dehydrogenase (NADP+) activity"/>
    <property type="evidence" value="ECO:0007669"/>
    <property type="project" value="UniProtKB-EC"/>
</dbReference>
<dbReference type="EC" id="3.5.4.9" evidence="11"/>
<dbReference type="SUPFAM" id="SSF51735">
    <property type="entry name" value="NAD(P)-binding Rossmann-fold domains"/>
    <property type="match status" value="1"/>
</dbReference>
<evidence type="ECO:0000256" key="3">
    <source>
        <dbReference type="ARBA" id="ARBA00022605"/>
    </source>
</evidence>
<dbReference type="Proteomes" id="UP000587524">
    <property type="component" value="Unassembled WGS sequence"/>
</dbReference>
<comment type="pathway">
    <text evidence="1 11">One-carbon metabolism; tetrahydrofolate interconversion.</text>
</comment>
<dbReference type="Pfam" id="PF00763">
    <property type="entry name" value="THF_DHG_CYH"/>
    <property type="match status" value="1"/>
</dbReference>
<keyword evidence="9 11" id="KW-0486">Methionine biosynthesis</keyword>
<organism evidence="14 15">
    <name type="scientific">Aminobacter ciceronei</name>
    <dbReference type="NCBI Taxonomy" id="150723"/>
    <lineage>
        <taxon>Bacteria</taxon>
        <taxon>Pseudomonadati</taxon>
        <taxon>Pseudomonadota</taxon>
        <taxon>Alphaproteobacteria</taxon>
        <taxon>Hyphomicrobiales</taxon>
        <taxon>Phyllobacteriaceae</taxon>
        <taxon>Aminobacter</taxon>
    </lineage>
</organism>
<dbReference type="NCBIfam" id="NF010785">
    <property type="entry name" value="PRK14188.1"/>
    <property type="match status" value="1"/>
</dbReference>
<keyword evidence="4 11" id="KW-0658">Purine biosynthesis</keyword>
<gene>
    <name evidence="11" type="primary">folD</name>
    <name evidence="14" type="ORF">HNQ97_003757</name>
</gene>
<evidence type="ECO:0000256" key="6">
    <source>
        <dbReference type="ARBA" id="ARBA00022857"/>
    </source>
</evidence>
<evidence type="ECO:0000313" key="15">
    <source>
        <dbReference type="Proteomes" id="UP000587524"/>
    </source>
</evidence>
<keyword evidence="3 11" id="KW-0028">Amino-acid biosynthesis</keyword>
<dbReference type="CDD" id="cd01080">
    <property type="entry name" value="NAD_bind_m-THF_DH_Cyclohyd"/>
    <property type="match status" value="1"/>
</dbReference>
<keyword evidence="2 11" id="KW-0554">One-carbon metabolism</keyword>
<sequence length="300" mass="30965">MNMIDTRRSAAIIDGRARARKVLEDVKSQARKWKAKSGVVPGIAVVIVGDNPASAIYVASKEKTAKECGFHSRIETRPATASTSEILDLLGELNVAPDIHGILVQLPLPTHIDAGKVIQAISPGKDVDGFHFVNVGRLATGAVDGAIVPCTPAGAILLIGDILGPDLSGRRAVVLGRSNIVGKPMANLLLAANATVTVAHSRSHDLAALCREADILVAAVGRPELVRGHWIKPGAVVIDVGINRVQTGEGRRAGLVGDVAFEEAQSVAGAITPVPGGVGPMTIAMLMANTLNAAIRGGMG</sequence>
<protein>
    <recommendedName>
        <fullName evidence="11">Bifunctional protein FolD</fullName>
    </recommendedName>
    <domain>
        <recommendedName>
            <fullName evidence="11">Methylenetetrahydrofolate dehydrogenase</fullName>
            <ecNumber evidence="11">1.5.1.5</ecNumber>
        </recommendedName>
    </domain>
    <domain>
        <recommendedName>
            <fullName evidence="11">Methenyltetrahydrofolate cyclohydrolase</fullName>
            <ecNumber evidence="11">3.5.4.9</ecNumber>
        </recommendedName>
    </domain>
</protein>
<dbReference type="EC" id="1.5.1.5" evidence="11"/>
<evidence type="ECO:0000256" key="7">
    <source>
        <dbReference type="ARBA" id="ARBA00023002"/>
    </source>
</evidence>
<dbReference type="InterPro" id="IPR020630">
    <property type="entry name" value="THF_DH/CycHdrlase_cat_dom"/>
</dbReference>
<evidence type="ECO:0000256" key="2">
    <source>
        <dbReference type="ARBA" id="ARBA00022563"/>
    </source>
</evidence>
<evidence type="ECO:0000313" key="14">
    <source>
        <dbReference type="EMBL" id="MBA9021748.1"/>
    </source>
</evidence>
<evidence type="ECO:0000256" key="10">
    <source>
        <dbReference type="ARBA" id="ARBA00023268"/>
    </source>
</evidence>
<comment type="catalytic activity">
    <reaction evidence="11">
        <text>(6R)-5,10-methylene-5,6,7,8-tetrahydrofolate + NADP(+) = (6R)-5,10-methenyltetrahydrofolate + NADPH</text>
        <dbReference type="Rhea" id="RHEA:22812"/>
        <dbReference type="ChEBI" id="CHEBI:15636"/>
        <dbReference type="ChEBI" id="CHEBI:57455"/>
        <dbReference type="ChEBI" id="CHEBI:57783"/>
        <dbReference type="ChEBI" id="CHEBI:58349"/>
        <dbReference type="EC" id="1.5.1.5"/>
    </reaction>
</comment>
<keyword evidence="7 11" id="KW-0560">Oxidoreductase</keyword>
<feature type="domain" description="Tetrahydrofolate dehydrogenase/cyclohydrolase catalytic" evidence="12">
    <location>
        <begin position="13"/>
        <end position="128"/>
    </location>
</feature>
<dbReference type="EMBL" id="JACJHZ010000018">
    <property type="protein sequence ID" value="MBA9021748.1"/>
    <property type="molecule type" value="Genomic_DNA"/>
</dbReference>
<keyword evidence="5 11" id="KW-0378">Hydrolase</keyword>
<keyword evidence="6 11" id="KW-0521">NADP</keyword>
<dbReference type="Gene3D" id="3.40.50.720">
    <property type="entry name" value="NAD(P)-binding Rossmann-like Domain"/>
    <property type="match status" value="1"/>
</dbReference>
<evidence type="ECO:0000256" key="9">
    <source>
        <dbReference type="ARBA" id="ARBA00023167"/>
    </source>
</evidence>
<proteinExistence type="inferred from homology"/>
<evidence type="ECO:0000256" key="11">
    <source>
        <dbReference type="HAMAP-Rule" id="MF_01576"/>
    </source>
</evidence>
<dbReference type="InterPro" id="IPR020867">
    <property type="entry name" value="THF_DH/CycHdrlase_CS"/>
</dbReference>
<comment type="subunit">
    <text evidence="11">Homodimer.</text>
</comment>
<feature type="binding site" evidence="11">
    <location>
        <position position="242"/>
    </location>
    <ligand>
        <name>NADP(+)</name>
        <dbReference type="ChEBI" id="CHEBI:58349"/>
    </ligand>
</feature>
<evidence type="ECO:0000256" key="5">
    <source>
        <dbReference type="ARBA" id="ARBA00022801"/>
    </source>
</evidence>
<dbReference type="InterPro" id="IPR046346">
    <property type="entry name" value="Aminoacid_DH-like_N_sf"/>
</dbReference>
<dbReference type="Gene3D" id="3.40.50.10860">
    <property type="entry name" value="Leucine Dehydrogenase, chain A, domain 1"/>
    <property type="match status" value="1"/>
</dbReference>
<comment type="caution">
    <text evidence="14">The sequence shown here is derived from an EMBL/GenBank/DDBJ whole genome shotgun (WGS) entry which is preliminary data.</text>
</comment>
<dbReference type="InterPro" id="IPR020631">
    <property type="entry name" value="THF_DH/CycHdrlase_NAD-bd_dom"/>
</dbReference>
<evidence type="ECO:0000256" key="4">
    <source>
        <dbReference type="ARBA" id="ARBA00022755"/>
    </source>
</evidence>
<comment type="catalytic activity">
    <reaction evidence="11">
        <text>(6R)-5,10-methenyltetrahydrofolate + H2O = (6R)-10-formyltetrahydrofolate + H(+)</text>
        <dbReference type="Rhea" id="RHEA:23700"/>
        <dbReference type="ChEBI" id="CHEBI:15377"/>
        <dbReference type="ChEBI" id="CHEBI:15378"/>
        <dbReference type="ChEBI" id="CHEBI:57455"/>
        <dbReference type="ChEBI" id="CHEBI:195366"/>
        <dbReference type="EC" id="3.5.4.9"/>
    </reaction>
</comment>
<feature type="binding site" evidence="11">
    <location>
        <begin position="176"/>
        <end position="178"/>
    </location>
    <ligand>
        <name>NADP(+)</name>
        <dbReference type="ChEBI" id="CHEBI:58349"/>
    </ligand>
</feature>
<keyword evidence="8 11" id="KW-0368">Histidine biosynthesis</keyword>
<dbReference type="PROSITE" id="PS00767">
    <property type="entry name" value="THF_DHG_CYH_2"/>
    <property type="match status" value="1"/>
</dbReference>